<dbReference type="RefSeq" id="WP_145370598.1">
    <property type="nucleotide sequence ID" value="NZ_CP036275.1"/>
</dbReference>
<dbReference type="KEGG" id="mri:Mal4_37600"/>
<accession>A0A517ZAA5</accession>
<name>A0A517ZAA5_9PLAN</name>
<dbReference type="InterPro" id="IPR004992">
    <property type="entry name" value="EutN_CcmL"/>
</dbReference>
<dbReference type="AlphaFoldDB" id="A0A517ZAA5"/>
<sequence>MRIGEIIGSVTLSRAHPSIQGASWKLVVPFDQAALRGDDAGRGEPLVAFDELGAGLGSIIALSEGAEAAAPFNPEQKPLDAYNAALLENIELVDEDS</sequence>
<gene>
    <name evidence="3" type="ORF">Mal4_37600</name>
</gene>
<organism evidence="3 4">
    <name type="scientific">Maioricimonas rarisocia</name>
    <dbReference type="NCBI Taxonomy" id="2528026"/>
    <lineage>
        <taxon>Bacteria</taxon>
        <taxon>Pseudomonadati</taxon>
        <taxon>Planctomycetota</taxon>
        <taxon>Planctomycetia</taxon>
        <taxon>Planctomycetales</taxon>
        <taxon>Planctomycetaceae</taxon>
        <taxon>Maioricimonas</taxon>
    </lineage>
</organism>
<evidence type="ECO:0000256" key="2">
    <source>
        <dbReference type="ARBA" id="ARBA00024446"/>
    </source>
</evidence>
<dbReference type="SUPFAM" id="SSF159133">
    <property type="entry name" value="EutN/CcmL-like"/>
    <property type="match status" value="1"/>
</dbReference>
<proteinExistence type="predicted"/>
<dbReference type="InterPro" id="IPR036677">
    <property type="entry name" value="EutN_CcmL_sf"/>
</dbReference>
<dbReference type="Proteomes" id="UP000320496">
    <property type="component" value="Chromosome"/>
</dbReference>
<dbReference type="GO" id="GO:0031469">
    <property type="term" value="C:bacterial microcompartment"/>
    <property type="evidence" value="ECO:0007669"/>
    <property type="project" value="UniProtKB-SubCell"/>
</dbReference>
<dbReference type="Pfam" id="PF03319">
    <property type="entry name" value="EutN_CcmL"/>
    <property type="match status" value="1"/>
</dbReference>
<evidence type="ECO:0000313" key="3">
    <source>
        <dbReference type="EMBL" id="QDU39415.1"/>
    </source>
</evidence>
<protein>
    <submittedName>
        <fullName evidence="3">Ethanolamine utilization protein EutN/carboxysome</fullName>
    </submittedName>
</protein>
<comment type="subcellular location">
    <subcellularLocation>
        <location evidence="1">Bacterial microcompartment</location>
    </subcellularLocation>
</comment>
<reference evidence="3 4" key="1">
    <citation type="submission" date="2019-02" db="EMBL/GenBank/DDBJ databases">
        <title>Deep-cultivation of Planctomycetes and their phenomic and genomic characterization uncovers novel biology.</title>
        <authorList>
            <person name="Wiegand S."/>
            <person name="Jogler M."/>
            <person name="Boedeker C."/>
            <person name="Pinto D."/>
            <person name="Vollmers J."/>
            <person name="Rivas-Marin E."/>
            <person name="Kohn T."/>
            <person name="Peeters S.H."/>
            <person name="Heuer A."/>
            <person name="Rast P."/>
            <person name="Oberbeckmann S."/>
            <person name="Bunk B."/>
            <person name="Jeske O."/>
            <person name="Meyerdierks A."/>
            <person name="Storesund J.E."/>
            <person name="Kallscheuer N."/>
            <person name="Luecker S."/>
            <person name="Lage O.M."/>
            <person name="Pohl T."/>
            <person name="Merkel B.J."/>
            <person name="Hornburger P."/>
            <person name="Mueller R.-W."/>
            <person name="Bruemmer F."/>
            <person name="Labrenz M."/>
            <person name="Spormann A.M."/>
            <person name="Op den Camp H."/>
            <person name="Overmann J."/>
            <person name="Amann R."/>
            <person name="Jetten M.S.M."/>
            <person name="Mascher T."/>
            <person name="Medema M.H."/>
            <person name="Devos D.P."/>
            <person name="Kaster A.-K."/>
            <person name="Ovreas L."/>
            <person name="Rohde M."/>
            <person name="Galperin M.Y."/>
            <person name="Jogler C."/>
        </authorList>
    </citation>
    <scope>NUCLEOTIDE SEQUENCE [LARGE SCALE GENOMIC DNA]</scope>
    <source>
        <strain evidence="3 4">Mal4</strain>
    </source>
</reference>
<evidence type="ECO:0000256" key="1">
    <source>
        <dbReference type="ARBA" id="ARBA00024322"/>
    </source>
</evidence>
<dbReference type="EMBL" id="CP036275">
    <property type="protein sequence ID" value="QDU39415.1"/>
    <property type="molecule type" value="Genomic_DNA"/>
</dbReference>
<keyword evidence="4" id="KW-1185">Reference proteome</keyword>
<keyword evidence="2" id="KW-1283">Bacterial microcompartment</keyword>
<evidence type="ECO:0000313" key="4">
    <source>
        <dbReference type="Proteomes" id="UP000320496"/>
    </source>
</evidence>
<dbReference type="PANTHER" id="PTHR36539">
    <property type="entry name" value="ETHANOLAMINE UTILIZATION PROTEIN EUTN"/>
    <property type="match status" value="1"/>
</dbReference>
<dbReference type="Gene3D" id="2.40.50.220">
    <property type="entry name" value="EutN/Ccml"/>
    <property type="match status" value="1"/>
</dbReference>
<dbReference type="PANTHER" id="PTHR36539:SF1">
    <property type="entry name" value="BACTERIAL MICROCOMPARTMENT SHELL VERTEX PROTEIN EUTN"/>
    <property type="match status" value="1"/>
</dbReference>
<dbReference type="PROSITE" id="PS51932">
    <property type="entry name" value="BMV"/>
    <property type="match status" value="1"/>
</dbReference>
<dbReference type="OrthoDB" id="281843at2"/>